<accession>A0ABW4D373</accession>
<dbReference type="Proteomes" id="UP001597189">
    <property type="component" value="Unassembled WGS sequence"/>
</dbReference>
<evidence type="ECO:0000313" key="4">
    <source>
        <dbReference type="Proteomes" id="UP001597189"/>
    </source>
</evidence>
<dbReference type="Pfam" id="PF01476">
    <property type="entry name" value="LysM"/>
    <property type="match status" value="1"/>
</dbReference>
<organism evidence="3 4">
    <name type="scientific">Levilactobacillus lanxiensis</name>
    <dbReference type="NCBI Taxonomy" id="2799568"/>
    <lineage>
        <taxon>Bacteria</taxon>
        <taxon>Bacillati</taxon>
        <taxon>Bacillota</taxon>
        <taxon>Bacilli</taxon>
        <taxon>Lactobacillales</taxon>
        <taxon>Lactobacillaceae</taxon>
        <taxon>Levilactobacillus</taxon>
    </lineage>
</organism>
<dbReference type="InterPro" id="IPR036779">
    <property type="entry name" value="LysM_dom_sf"/>
</dbReference>
<evidence type="ECO:0000256" key="1">
    <source>
        <dbReference type="SAM" id="MobiDB-lite"/>
    </source>
</evidence>
<dbReference type="InterPro" id="IPR048494">
    <property type="entry name" value="Dit-like_N"/>
</dbReference>
<reference evidence="4" key="1">
    <citation type="journal article" date="2019" name="Int. J. Syst. Evol. Microbiol.">
        <title>The Global Catalogue of Microorganisms (GCM) 10K type strain sequencing project: providing services to taxonomists for standard genome sequencing and annotation.</title>
        <authorList>
            <consortium name="The Broad Institute Genomics Platform"/>
            <consortium name="The Broad Institute Genome Sequencing Center for Infectious Disease"/>
            <person name="Wu L."/>
            <person name="Ma J."/>
        </authorList>
    </citation>
    <scope>NUCLEOTIDE SEQUENCE [LARGE SCALE GENOMIC DNA]</scope>
    <source>
        <strain evidence="4">CCM 8979</strain>
    </source>
</reference>
<evidence type="ECO:0000313" key="3">
    <source>
        <dbReference type="EMBL" id="MFD1455241.1"/>
    </source>
</evidence>
<dbReference type="Pfam" id="PF21821">
    <property type="entry name" value="Dit_like"/>
    <property type="match status" value="1"/>
</dbReference>
<proteinExistence type="predicted"/>
<sequence>MATKKTLKTYTQKMTTAKTAYNKAKSTYTKNEKAVSTLKTKLSKAKTASEKSTIKSKITSANKSVKKSKKKVTKAKTAYTKAKSNLASFKKSQAAEKRKATVKLKKKMITQMQKDKPGYWKAKRPFVIPKYPGTMHSYVFIDNTTESETSTSDMTTNSIAPGQYINHFVQNQPTQRQIDGKLGGSSTSKVPGLKKQYDMLKRWGKNGTEVELHHGQRSSNSAVLTSTGLTFDAPRDNALPVSVSLEDVKWATSEIKKSSKKKTTGKQEAGSGPKSVTQGTRKKAKPKAGKFTTIKKGDTYWGYHVSFGTSIAKLRSWNGYPDRKLPIGKKVRVK</sequence>
<name>A0ABW4D373_9LACO</name>
<dbReference type="SMART" id="SM00257">
    <property type="entry name" value="LysM"/>
    <property type="match status" value="1"/>
</dbReference>
<protein>
    <submittedName>
        <fullName evidence="3">Phage baseplate protein</fullName>
    </submittedName>
</protein>
<dbReference type="InterPro" id="IPR018392">
    <property type="entry name" value="LysM"/>
</dbReference>
<dbReference type="Gene3D" id="3.10.350.10">
    <property type="entry name" value="LysM domain"/>
    <property type="match status" value="1"/>
</dbReference>
<dbReference type="PROSITE" id="PS51782">
    <property type="entry name" value="LYSM"/>
    <property type="match status" value="1"/>
</dbReference>
<dbReference type="EMBL" id="JBHTOD010000004">
    <property type="protein sequence ID" value="MFD1455241.1"/>
    <property type="molecule type" value="Genomic_DNA"/>
</dbReference>
<dbReference type="CDD" id="cd00118">
    <property type="entry name" value="LysM"/>
    <property type="match status" value="1"/>
</dbReference>
<gene>
    <name evidence="3" type="ORF">ACFQ44_06020</name>
</gene>
<comment type="caution">
    <text evidence="3">The sequence shown here is derived from an EMBL/GenBank/DDBJ whole genome shotgun (WGS) entry which is preliminary data.</text>
</comment>
<feature type="region of interest" description="Disordered" evidence="1">
    <location>
        <begin position="254"/>
        <end position="289"/>
    </location>
</feature>
<dbReference type="SUPFAM" id="SSF54106">
    <property type="entry name" value="LysM domain"/>
    <property type="match status" value="1"/>
</dbReference>
<feature type="domain" description="LysM" evidence="2">
    <location>
        <begin position="290"/>
        <end position="333"/>
    </location>
</feature>
<dbReference type="RefSeq" id="WP_203644530.1">
    <property type="nucleotide sequence ID" value="NZ_BOLN01000004.1"/>
</dbReference>
<evidence type="ECO:0000259" key="2">
    <source>
        <dbReference type="PROSITE" id="PS51782"/>
    </source>
</evidence>
<keyword evidence="4" id="KW-1185">Reference proteome</keyword>